<dbReference type="PROSITE" id="PS50887">
    <property type="entry name" value="GGDEF"/>
    <property type="match status" value="1"/>
</dbReference>
<dbReference type="InterPro" id="IPR043128">
    <property type="entry name" value="Rev_trsase/Diguanyl_cyclase"/>
</dbReference>
<protein>
    <recommendedName>
        <fullName evidence="1">GGDEF domain-containing protein</fullName>
    </recommendedName>
</protein>
<dbReference type="InterPro" id="IPR029787">
    <property type="entry name" value="Nucleotide_cyclase"/>
</dbReference>
<keyword evidence="3" id="KW-1185">Reference proteome</keyword>
<evidence type="ECO:0000313" key="2">
    <source>
        <dbReference type="EMBL" id="GAA1247938.1"/>
    </source>
</evidence>
<evidence type="ECO:0000313" key="3">
    <source>
        <dbReference type="Proteomes" id="UP001500037"/>
    </source>
</evidence>
<comment type="caution">
    <text evidence="2">The sequence shown here is derived from an EMBL/GenBank/DDBJ whole genome shotgun (WGS) entry which is preliminary data.</text>
</comment>
<dbReference type="SMART" id="SM00267">
    <property type="entry name" value="GGDEF"/>
    <property type="match status" value="1"/>
</dbReference>
<dbReference type="Pfam" id="PF00990">
    <property type="entry name" value="GGDEF"/>
    <property type="match status" value="1"/>
</dbReference>
<accession>A0ABN1WIG0</accession>
<feature type="domain" description="GGDEF" evidence="1">
    <location>
        <begin position="104"/>
        <end position="253"/>
    </location>
</feature>
<dbReference type="Gene3D" id="3.30.70.270">
    <property type="match status" value="1"/>
</dbReference>
<gene>
    <name evidence="2" type="ORF">GCM10009665_43560</name>
</gene>
<dbReference type="InterPro" id="IPR000160">
    <property type="entry name" value="GGDEF_dom"/>
</dbReference>
<proteinExistence type="predicted"/>
<reference evidence="2 3" key="1">
    <citation type="journal article" date="2019" name="Int. J. Syst. Evol. Microbiol.">
        <title>The Global Catalogue of Microorganisms (GCM) 10K type strain sequencing project: providing services to taxonomists for standard genome sequencing and annotation.</title>
        <authorList>
            <consortium name="The Broad Institute Genomics Platform"/>
            <consortium name="The Broad Institute Genome Sequencing Center for Infectious Disease"/>
            <person name="Wu L."/>
            <person name="Ma J."/>
        </authorList>
    </citation>
    <scope>NUCLEOTIDE SEQUENCE [LARGE SCALE GENOMIC DNA]</scope>
    <source>
        <strain evidence="2 3">JCM 13004</strain>
    </source>
</reference>
<dbReference type="Proteomes" id="UP001500037">
    <property type="component" value="Unassembled WGS sequence"/>
</dbReference>
<dbReference type="CDD" id="cd01949">
    <property type="entry name" value="GGDEF"/>
    <property type="match status" value="1"/>
</dbReference>
<organism evidence="2 3">
    <name type="scientific">Kitasatospora nipponensis</name>
    <dbReference type="NCBI Taxonomy" id="258049"/>
    <lineage>
        <taxon>Bacteria</taxon>
        <taxon>Bacillati</taxon>
        <taxon>Actinomycetota</taxon>
        <taxon>Actinomycetes</taxon>
        <taxon>Kitasatosporales</taxon>
        <taxon>Streptomycetaceae</taxon>
        <taxon>Kitasatospora</taxon>
    </lineage>
</organism>
<dbReference type="PANTHER" id="PTHR45138">
    <property type="entry name" value="REGULATORY COMPONENTS OF SENSORY TRANSDUCTION SYSTEM"/>
    <property type="match status" value="1"/>
</dbReference>
<name>A0ABN1WIG0_9ACTN</name>
<evidence type="ECO:0000259" key="1">
    <source>
        <dbReference type="PROSITE" id="PS50887"/>
    </source>
</evidence>
<dbReference type="SUPFAM" id="SSF55073">
    <property type="entry name" value="Nucleotide cyclase"/>
    <property type="match status" value="1"/>
</dbReference>
<dbReference type="InterPro" id="IPR050469">
    <property type="entry name" value="Diguanylate_Cyclase"/>
</dbReference>
<dbReference type="NCBIfam" id="TIGR00254">
    <property type="entry name" value="GGDEF"/>
    <property type="match status" value="1"/>
</dbReference>
<dbReference type="EMBL" id="BAAALF010000081">
    <property type="protein sequence ID" value="GAA1247938.1"/>
    <property type="molecule type" value="Genomic_DNA"/>
</dbReference>
<dbReference type="PANTHER" id="PTHR45138:SF9">
    <property type="entry name" value="DIGUANYLATE CYCLASE DGCM-RELATED"/>
    <property type="match status" value="1"/>
</dbReference>
<sequence length="277" mass="28847">MPTSLLVQALALLGAPLAGLTGVLGLRLRRAATLGADREAGLRERVAELEERCAELARVAAHDPLTGVWNHRHLQLTLEREVERCRRRAPEAAAGARGGPAAPRSVAVVLLEIEGFEAVNAEHGRGRGQAMLRDLAQRLSLEVRRTDTLGRYGGTEFLVVLPDTGAAGAAKVAERLCWTVRRHRLLDWSPDPWAADPAPPLGNGLSAAAGVAVLPGDGTHAVPLLRAADRALALAKRPQPPLVGRGNLSACAGPGPAALPGTAANRAAVAVAGEGRP</sequence>
<dbReference type="RefSeq" id="WP_344443548.1">
    <property type="nucleotide sequence ID" value="NZ_BAAALF010000081.1"/>
</dbReference>